<keyword evidence="7" id="KW-1185">Reference proteome</keyword>
<evidence type="ECO:0008006" key="8">
    <source>
        <dbReference type="Google" id="ProtNLM"/>
    </source>
</evidence>
<evidence type="ECO:0000256" key="4">
    <source>
        <dbReference type="ARBA" id="ARBA00023136"/>
    </source>
</evidence>
<feature type="transmembrane region" description="Helical" evidence="5">
    <location>
        <begin position="39"/>
        <end position="63"/>
    </location>
</feature>
<keyword evidence="2 5" id="KW-0812">Transmembrane</keyword>
<name>A0A8J2XU91_9BACT</name>
<dbReference type="RefSeq" id="WP_188934372.1">
    <property type="nucleotide sequence ID" value="NZ_BMJC01000004.1"/>
</dbReference>
<sequence>MDNATLSRIGTIFYALVIGFFGVNHFLYGTGMQKMVPAFLGGGVFWVYATGACLLLASLAFLINKQVRLAALLLCLFLLLIVLTVHLPAVMSAPDNNARRFPLTNLIKDTGLAAAALMVAGQAKK</sequence>
<dbReference type="AlphaFoldDB" id="A0A8J2XU91"/>
<organism evidence="6 7">
    <name type="scientific">Puia dinghuensis</name>
    <dbReference type="NCBI Taxonomy" id="1792502"/>
    <lineage>
        <taxon>Bacteria</taxon>
        <taxon>Pseudomonadati</taxon>
        <taxon>Bacteroidota</taxon>
        <taxon>Chitinophagia</taxon>
        <taxon>Chitinophagales</taxon>
        <taxon>Chitinophagaceae</taxon>
        <taxon>Puia</taxon>
    </lineage>
</organism>
<feature type="transmembrane region" description="Helical" evidence="5">
    <location>
        <begin position="69"/>
        <end position="90"/>
    </location>
</feature>
<evidence type="ECO:0000256" key="5">
    <source>
        <dbReference type="SAM" id="Phobius"/>
    </source>
</evidence>
<evidence type="ECO:0000313" key="6">
    <source>
        <dbReference type="EMBL" id="GGB09793.1"/>
    </source>
</evidence>
<dbReference type="EMBL" id="BMJC01000004">
    <property type="protein sequence ID" value="GGB09793.1"/>
    <property type="molecule type" value="Genomic_DNA"/>
</dbReference>
<dbReference type="InterPro" id="IPR032808">
    <property type="entry name" value="DoxX"/>
</dbReference>
<evidence type="ECO:0000256" key="2">
    <source>
        <dbReference type="ARBA" id="ARBA00022692"/>
    </source>
</evidence>
<comment type="subcellular location">
    <subcellularLocation>
        <location evidence="1">Membrane</location>
        <topology evidence="1">Multi-pass membrane protein</topology>
    </subcellularLocation>
</comment>
<protein>
    <recommendedName>
        <fullName evidence="8">DoxX family protein</fullName>
    </recommendedName>
</protein>
<reference evidence="6" key="1">
    <citation type="journal article" date="2014" name="Int. J. Syst. Evol. Microbiol.">
        <title>Complete genome sequence of Corynebacterium casei LMG S-19264T (=DSM 44701T), isolated from a smear-ripened cheese.</title>
        <authorList>
            <consortium name="US DOE Joint Genome Institute (JGI-PGF)"/>
            <person name="Walter F."/>
            <person name="Albersmeier A."/>
            <person name="Kalinowski J."/>
            <person name="Ruckert C."/>
        </authorList>
    </citation>
    <scope>NUCLEOTIDE SEQUENCE</scope>
    <source>
        <strain evidence="6">CGMCC 1.15448</strain>
    </source>
</reference>
<evidence type="ECO:0000256" key="3">
    <source>
        <dbReference type="ARBA" id="ARBA00022989"/>
    </source>
</evidence>
<accession>A0A8J2XU91</accession>
<gene>
    <name evidence="6" type="ORF">GCM10011511_36660</name>
</gene>
<proteinExistence type="predicted"/>
<feature type="transmembrane region" description="Helical" evidence="5">
    <location>
        <begin position="6"/>
        <end position="27"/>
    </location>
</feature>
<evidence type="ECO:0000313" key="7">
    <source>
        <dbReference type="Proteomes" id="UP000607559"/>
    </source>
</evidence>
<comment type="caution">
    <text evidence="6">The sequence shown here is derived from an EMBL/GenBank/DDBJ whole genome shotgun (WGS) entry which is preliminary data.</text>
</comment>
<reference evidence="6" key="2">
    <citation type="submission" date="2020-09" db="EMBL/GenBank/DDBJ databases">
        <authorList>
            <person name="Sun Q."/>
            <person name="Zhou Y."/>
        </authorList>
    </citation>
    <scope>NUCLEOTIDE SEQUENCE</scope>
    <source>
        <strain evidence="6">CGMCC 1.15448</strain>
    </source>
</reference>
<dbReference type="Proteomes" id="UP000607559">
    <property type="component" value="Unassembled WGS sequence"/>
</dbReference>
<dbReference type="Pfam" id="PF07681">
    <property type="entry name" value="DoxX"/>
    <property type="match status" value="1"/>
</dbReference>
<evidence type="ECO:0000256" key="1">
    <source>
        <dbReference type="ARBA" id="ARBA00004141"/>
    </source>
</evidence>
<keyword evidence="4 5" id="KW-0472">Membrane</keyword>
<keyword evidence="3 5" id="KW-1133">Transmembrane helix</keyword>
<dbReference type="GO" id="GO:0016020">
    <property type="term" value="C:membrane"/>
    <property type="evidence" value="ECO:0007669"/>
    <property type="project" value="UniProtKB-SubCell"/>
</dbReference>